<name>A0A3D9L3W0_MARFU</name>
<accession>A0A3D9L3W0</accession>
<evidence type="ECO:0000313" key="2">
    <source>
        <dbReference type="EMBL" id="RED97954.1"/>
    </source>
</evidence>
<dbReference type="OrthoDB" id="983068at2"/>
<dbReference type="Proteomes" id="UP000256779">
    <property type="component" value="Unassembled WGS sequence"/>
</dbReference>
<sequence>MSVSSIISMLAIIAVVLGGFLYFLTKAIKKEKEK</sequence>
<proteinExistence type="predicted"/>
<evidence type="ECO:0000313" key="3">
    <source>
        <dbReference type="Proteomes" id="UP000256779"/>
    </source>
</evidence>
<dbReference type="AlphaFoldDB" id="A0A3D9L3W0"/>
<dbReference type="NCBIfam" id="NF033493">
    <property type="entry name" value="MetS_like_NSS"/>
    <property type="match status" value="1"/>
</dbReference>
<reference evidence="2 3" key="1">
    <citation type="submission" date="2018-07" db="EMBL/GenBank/DDBJ databases">
        <title>Genomic Encyclopedia of Type Strains, Phase IV (KMG-IV): sequencing the most valuable type-strain genomes for metagenomic binning, comparative biology and taxonomic classification.</title>
        <authorList>
            <person name="Goeker M."/>
        </authorList>
    </citation>
    <scope>NUCLEOTIDE SEQUENCE [LARGE SCALE GENOMIC DNA]</scope>
    <source>
        <strain evidence="2 3">DSM 4134</strain>
    </source>
</reference>
<keyword evidence="3" id="KW-1185">Reference proteome</keyword>
<feature type="transmembrane region" description="Helical" evidence="1">
    <location>
        <begin position="6"/>
        <end position="24"/>
    </location>
</feature>
<keyword evidence="1" id="KW-0812">Transmembrane</keyword>
<keyword evidence="1" id="KW-1133">Transmembrane helix</keyword>
<organism evidence="2 3">
    <name type="scientific">Marinoscillum furvescens DSM 4134</name>
    <dbReference type="NCBI Taxonomy" id="1122208"/>
    <lineage>
        <taxon>Bacteria</taxon>
        <taxon>Pseudomonadati</taxon>
        <taxon>Bacteroidota</taxon>
        <taxon>Cytophagia</taxon>
        <taxon>Cytophagales</taxon>
        <taxon>Reichenbachiellaceae</taxon>
        <taxon>Marinoscillum</taxon>
    </lineage>
</organism>
<gene>
    <name evidence="2" type="ORF">C7460_11195</name>
</gene>
<dbReference type="RefSeq" id="WP_115868479.1">
    <property type="nucleotide sequence ID" value="NZ_QREG01000011.1"/>
</dbReference>
<evidence type="ECO:0000256" key="1">
    <source>
        <dbReference type="SAM" id="Phobius"/>
    </source>
</evidence>
<comment type="caution">
    <text evidence="2">The sequence shown here is derived from an EMBL/GenBank/DDBJ whole genome shotgun (WGS) entry which is preliminary data.</text>
</comment>
<protein>
    <submittedName>
        <fullName evidence="2">Uncharacterized protein</fullName>
    </submittedName>
</protein>
<keyword evidence="1" id="KW-0472">Membrane</keyword>
<dbReference type="EMBL" id="QREG01000011">
    <property type="protein sequence ID" value="RED97954.1"/>
    <property type="molecule type" value="Genomic_DNA"/>
</dbReference>